<dbReference type="PANTHER" id="PTHR48090">
    <property type="entry name" value="UNDECAPRENYL-PHOSPHATE 4-DEOXY-4-FORMAMIDO-L-ARABINOSE TRANSFERASE-RELATED"/>
    <property type="match status" value="1"/>
</dbReference>
<dbReference type="AlphaFoldDB" id="A0A552WLD1"/>
<dbReference type="InterPro" id="IPR029044">
    <property type="entry name" value="Nucleotide-diphossugar_trans"/>
</dbReference>
<dbReference type="PANTHER" id="PTHR48090:SF7">
    <property type="entry name" value="RFBJ PROTEIN"/>
    <property type="match status" value="1"/>
</dbReference>
<accession>A0A552WLD1</accession>
<protein>
    <submittedName>
        <fullName evidence="3">Glycosyltransferase</fullName>
    </submittedName>
</protein>
<keyword evidence="4" id="KW-1185">Reference proteome</keyword>
<dbReference type="SUPFAM" id="SSF53448">
    <property type="entry name" value="Nucleotide-diphospho-sugar transferases"/>
    <property type="match status" value="1"/>
</dbReference>
<dbReference type="GO" id="GO:0016740">
    <property type="term" value="F:transferase activity"/>
    <property type="evidence" value="ECO:0007669"/>
    <property type="project" value="UniProtKB-KW"/>
</dbReference>
<sequence length="282" mass="30685">MPGPSSASVVIPAHNEQRALDRLLREIAHPVDGGRFEIIVVCNGCTDRSAEVARTHGVLVSELAEPSKNAALERGDQLAHGFPRVYLDADVEISAEDLHRLVAAVTSGGHLASAPARHVPRRGVNPLVRWYYDVWERLPQVSSGLFGRGVVVLAEPGHARIAGLRSAMADDLVLSEAFVEQERVVVPDAVVVVHPPRTVADLLRRRIRVVTGNAQADATGLRSQEARTTLASVLSACRPASPYLLLKVPVFMGMTVVARLCARRVIRAGDFTTWRRDDSSRR</sequence>
<evidence type="ECO:0000259" key="2">
    <source>
        <dbReference type="Pfam" id="PF00535"/>
    </source>
</evidence>
<organism evidence="3 4">
    <name type="scientific">Georgenia yuyongxinii</name>
    <dbReference type="NCBI Taxonomy" id="2589797"/>
    <lineage>
        <taxon>Bacteria</taxon>
        <taxon>Bacillati</taxon>
        <taxon>Actinomycetota</taxon>
        <taxon>Actinomycetes</taxon>
        <taxon>Micrococcales</taxon>
        <taxon>Bogoriellaceae</taxon>
        <taxon>Georgenia</taxon>
    </lineage>
</organism>
<name>A0A552WLD1_9MICO</name>
<dbReference type="Proteomes" id="UP000318693">
    <property type="component" value="Unassembled WGS sequence"/>
</dbReference>
<dbReference type="Pfam" id="PF00535">
    <property type="entry name" value="Glycos_transf_2"/>
    <property type="match status" value="1"/>
</dbReference>
<dbReference type="Gene3D" id="3.90.550.10">
    <property type="entry name" value="Spore Coat Polysaccharide Biosynthesis Protein SpsA, Chain A"/>
    <property type="match status" value="1"/>
</dbReference>
<dbReference type="InterPro" id="IPR050256">
    <property type="entry name" value="Glycosyltransferase_2"/>
</dbReference>
<proteinExistence type="inferred from homology"/>
<evidence type="ECO:0000313" key="3">
    <source>
        <dbReference type="EMBL" id="TRW43580.1"/>
    </source>
</evidence>
<reference evidence="3 4" key="1">
    <citation type="submission" date="2019-07" db="EMBL/GenBank/DDBJ databases">
        <title>Georgenia wutianyii sp. nov. and Georgenia *** sp. nov. isolated from plateau pika (Ochotona curzoniae) in the Qinghai-Tibet plateau of China.</title>
        <authorList>
            <person name="Tian Z."/>
        </authorList>
    </citation>
    <scope>NUCLEOTIDE SEQUENCE [LARGE SCALE GENOMIC DNA]</scope>
    <source>
        <strain evidence="3 4">Z446</strain>
    </source>
</reference>
<dbReference type="InterPro" id="IPR001173">
    <property type="entry name" value="Glyco_trans_2-like"/>
</dbReference>
<feature type="domain" description="Glycosyltransferase 2-like" evidence="2">
    <location>
        <begin position="8"/>
        <end position="126"/>
    </location>
</feature>
<comment type="caution">
    <text evidence="3">The sequence shown here is derived from an EMBL/GenBank/DDBJ whole genome shotgun (WGS) entry which is preliminary data.</text>
</comment>
<gene>
    <name evidence="3" type="ORF">FJ693_17110</name>
</gene>
<evidence type="ECO:0000256" key="1">
    <source>
        <dbReference type="ARBA" id="ARBA00006739"/>
    </source>
</evidence>
<comment type="similarity">
    <text evidence="1">Belongs to the glycosyltransferase 2 family.</text>
</comment>
<keyword evidence="3" id="KW-0808">Transferase</keyword>
<evidence type="ECO:0000313" key="4">
    <source>
        <dbReference type="Proteomes" id="UP000318693"/>
    </source>
</evidence>
<dbReference type="EMBL" id="VJXR01000075">
    <property type="protein sequence ID" value="TRW43580.1"/>
    <property type="molecule type" value="Genomic_DNA"/>
</dbReference>